<sequence length="150" mass="16735">MREKRKAKPLQKGHFHSLSFILLLLTCFYYYLREKEKGEDPLTKVLESSMQSNLYKCPWPLAFLISIPVTSMGTQASSLLGPLPHLSSFFLQPPQPLFLPCGSVARRGFQEDGTDAESAKQFLIMSTVTKPSDKCSGFIYSSCSVSQSTS</sequence>
<dbReference type="Proteomes" id="UP000472268">
    <property type="component" value="Chromosome 7"/>
</dbReference>
<dbReference type="AlphaFoldDB" id="A0A673TYI5"/>
<accession>A0A673TYI5</accession>
<reference evidence="2" key="2">
    <citation type="submission" date="2025-08" db="UniProtKB">
        <authorList>
            <consortium name="Ensembl"/>
        </authorList>
    </citation>
    <scope>IDENTIFICATION</scope>
</reference>
<keyword evidence="3" id="KW-1185">Reference proteome</keyword>
<organism evidence="2 3">
    <name type="scientific">Suricata suricatta</name>
    <name type="common">Meerkat</name>
    <dbReference type="NCBI Taxonomy" id="37032"/>
    <lineage>
        <taxon>Eukaryota</taxon>
        <taxon>Metazoa</taxon>
        <taxon>Chordata</taxon>
        <taxon>Craniata</taxon>
        <taxon>Vertebrata</taxon>
        <taxon>Euteleostomi</taxon>
        <taxon>Mammalia</taxon>
        <taxon>Eutheria</taxon>
        <taxon>Laurasiatheria</taxon>
        <taxon>Carnivora</taxon>
        <taxon>Feliformia</taxon>
        <taxon>Herpestidae</taxon>
        <taxon>Suricata</taxon>
    </lineage>
</organism>
<protein>
    <submittedName>
        <fullName evidence="2">Uncharacterized protein</fullName>
    </submittedName>
</protein>
<keyword evidence="1" id="KW-0472">Membrane</keyword>
<reference evidence="2" key="3">
    <citation type="submission" date="2025-09" db="UniProtKB">
        <authorList>
            <consortium name="Ensembl"/>
        </authorList>
    </citation>
    <scope>IDENTIFICATION</scope>
</reference>
<keyword evidence="1" id="KW-0812">Transmembrane</keyword>
<evidence type="ECO:0000256" key="1">
    <source>
        <dbReference type="SAM" id="Phobius"/>
    </source>
</evidence>
<name>A0A673TYI5_SURSU</name>
<proteinExistence type="predicted"/>
<dbReference type="Ensembl" id="ENSSSUT00005019360.1">
    <property type="protein sequence ID" value="ENSSSUP00005016983.1"/>
    <property type="gene ID" value="ENSSSUG00005010979.1"/>
</dbReference>
<feature type="transmembrane region" description="Helical" evidence="1">
    <location>
        <begin position="12"/>
        <end position="32"/>
    </location>
</feature>
<reference evidence="2 3" key="1">
    <citation type="submission" date="2019-05" db="EMBL/GenBank/DDBJ databases">
        <title>A Chromosome-scale Meerkat (S. suricatta) Genome Assembly.</title>
        <authorList>
            <person name="Dudchenko O."/>
            <person name="Lieberman Aiden E."/>
            <person name="Tung J."/>
            <person name="Barreiro L.B."/>
            <person name="Clutton-Brock T.H."/>
        </authorList>
    </citation>
    <scope>NUCLEOTIDE SEQUENCE [LARGE SCALE GENOMIC DNA]</scope>
</reference>
<keyword evidence="1" id="KW-1133">Transmembrane helix</keyword>
<evidence type="ECO:0000313" key="3">
    <source>
        <dbReference type="Proteomes" id="UP000472268"/>
    </source>
</evidence>
<evidence type="ECO:0000313" key="2">
    <source>
        <dbReference type="Ensembl" id="ENSSSUP00005016983.1"/>
    </source>
</evidence>